<feature type="non-terminal residue" evidence="6">
    <location>
        <position position="1"/>
    </location>
</feature>
<evidence type="ECO:0000256" key="4">
    <source>
        <dbReference type="SAM" id="MobiDB-lite"/>
    </source>
</evidence>
<feature type="region of interest" description="Disordered" evidence="4">
    <location>
        <begin position="524"/>
        <end position="544"/>
    </location>
</feature>
<proteinExistence type="predicted"/>
<dbReference type="PANTHER" id="PTHR22746:SF10">
    <property type="entry name" value="GUANINE NUCLEOTIDE EXCHANGE FACTOR SUBUNIT RIC1"/>
    <property type="match status" value="1"/>
</dbReference>
<name>A0A813V5L3_9BILA</name>
<keyword evidence="7" id="KW-1185">Reference proteome</keyword>
<evidence type="ECO:0000256" key="3">
    <source>
        <dbReference type="ARBA" id="ARBA00029879"/>
    </source>
</evidence>
<comment type="caution">
    <text evidence="6">The sequence shown here is derived from an EMBL/GenBank/DDBJ whole genome shotgun (WGS) entry which is preliminary data.</text>
</comment>
<comment type="subcellular location">
    <subcellularLocation>
        <location evidence="1">Membrane</location>
    </subcellularLocation>
</comment>
<evidence type="ECO:0000259" key="5">
    <source>
        <dbReference type="Pfam" id="PF07064"/>
    </source>
</evidence>
<dbReference type="GO" id="GO:0042147">
    <property type="term" value="P:retrograde transport, endosome to Golgi"/>
    <property type="evidence" value="ECO:0007669"/>
    <property type="project" value="TreeGrafter"/>
</dbReference>
<dbReference type="GO" id="GO:0000139">
    <property type="term" value="C:Golgi membrane"/>
    <property type="evidence" value="ECO:0007669"/>
    <property type="project" value="TreeGrafter"/>
</dbReference>
<sequence>MTSIDLEGKYLAVAGTRGFTHYSFLTRKWKIFGNADQEKDIRVTGGLVWWKEFICMSCINLSDNKDEIRFYSRNSNLDNSYSKISKASCTILQMNIFRNLLVIFGIDCRIHVYGLEGGKDSTSKIILNKLIEIPIGNYAFNNPYLVVSISLCPLYIGNYNEALRNNIESGNSTMKSILVNIAGNLLMFQPDLDDLLSIPEDLSKTKPFTSMPPIMLASNVENYWAVADNPKHKLLNELLNFSLWIYCGSHGMKLWLALSGDESRVEQSNRIILNFALNFYPISLLINESIIIGSQCESICVNQNSYCQIQKTTQLFMPFILEGLIRKKLFSDAKKISAGYRYLPYFLHIIELLVHKILEEEANISDGEKEKIILPDVVKFIEEFPEYLKVISHCTRKSEVAIWPYLFSVVGHPRDLYERCLNLNDLETAASYLVVIQNTENSKLCEKYANMLLKSSLENGQWDLVREITRFLSSIDPADYENEVFNYSNDSQSSSYNVDSPKNFKLLSQKNSVNSTINSTRTSTSSLVLSPNQKEDSKLKHNTSSKSLTKKVSFVDEPVKPPSDFELYKKTIDTIIYEYANDLLKSSRLKHLFEMFSNIAFLNIENWLIQFQQVSIVENYVEAISNVHFDFNWPYPILVDQFNKTNSFVIDSEQEENFKESQKLSDFIYEKITQNSQ</sequence>
<evidence type="ECO:0000256" key="2">
    <source>
        <dbReference type="ARBA" id="ARBA00023136"/>
    </source>
</evidence>
<organism evidence="6 7">
    <name type="scientific">Brachionus calyciflorus</name>
    <dbReference type="NCBI Taxonomy" id="104777"/>
    <lineage>
        <taxon>Eukaryota</taxon>
        <taxon>Metazoa</taxon>
        <taxon>Spiralia</taxon>
        <taxon>Gnathifera</taxon>
        <taxon>Rotifera</taxon>
        <taxon>Eurotatoria</taxon>
        <taxon>Monogononta</taxon>
        <taxon>Pseudotrocha</taxon>
        <taxon>Ploima</taxon>
        <taxon>Brachionidae</taxon>
        <taxon>Brachionus</taxon>
    </lineage>
</organism>
<dbReference type="GO" id="GO:0006886">
    <property type="term" value="P:intracellular protein transport"/>
    <property type="evidence" value="ECO:0007669"/>
    <property type="project" value="InterPro"/>
</dbReference>
<gene>
    <name evidence="6" type="ORF">OXX778_LOCUS8251</name>
</gene>
<evidence type="ECO:0000313" key="7">
    <source>
        <dbReference type="Proteomes" id="UP000663879"/>
    </source>
</evidence>
<dbReference type="AlphaFoldDB" id="A0A813V5L3"/>
<evidence type="ECO:0000256" key="1">
    <source>
        <dbReference type="ARBA" id="ARBA00004370"/>
    </source>
</evidence>
<accession>A0A813V5L3</accession>
<dbReference type="GO" id="GO:0034066">
    <property type="term" value="C:Ric1-Rgp1 guanyl-nucleotide exchange factor complex"/>
    <property type="evidence" value="ECO:0007669"/>
    <property type="project" value="InterPro"/>
</dbReference>
<dbReference type="OrthoDB" id="67540at2759"/>
<evidence type="ECO:0000313" key="6">
    <source>
        <dbReference type="EMBL" id="CAF0837016.1"/>
    </source>
</evidence>
<dbReference type="InterPro" id="IPR040096">
    <property type="entry name" value="Ric1"/>
</dbReference>
<dbReference type="Pfam" id="PF07064">
    <property type="entry name" value="RIC1"/>
    <property type="match status" value="1"/>
</dbReference>
<protein>
    <recommendedName>
        <fullName evidence="3">Protein RIC1 homolog</fullName>
    </recommendedName>
</protein>
<dbReference type="EMBL" id="CAJNOC010001122">
    <property type="protein sequence ID" value="CAF0837016.1"/>
    <property type="molecule type" value="Genomic_DNA"/>
</dbReference>
<dbReference type="InterPro" id="IPR009771">
    <property type="entry name" value="RIC1_C"/>
</dbReference>
<dbReference type="GO" id="GO:0005829">
    <property type="term" value="C:cytosol"/>
    <property type="evidence" value="ECO:0007669"/>
    <property type="project" value="TreeGrafter"/>
</dbReference>
<dbReference type="Pfam" id="PF25440">
    <property type="entry name" value="Beta-prop_RIC1_2nd"/>
    <property type="match status" value="1"/>
</dbReference>
<dbReference type="PANTHER" id="PTHR22746">
    <property type="entry name" value="RAB6A-GEF COMPLEX PARTNER PROTEIN 1"/>
    <property type="match status" value="1"/>
</dbReference>
<keyword evidence="2" id="KW-0472">Membrane</keyword>
<dbReference type="Proteomes" id="UP000663879">
    <property type="component" value="Unassembled WGS sequence"/>
</dbReference>
<feature type="domain" description="RIC1 C-terminal alpha solenoid region" evidence="5">
    <location>
        <begin position="320"/>
        <end position="479"/>
    </location>
</feature>
<reference evidence="6" key="1">
    <citation type="submission" date="2021-02" db="EMBL/GenBank/DDBJ databases">
        <authorList>
            <person name="Nowell W R."/>
        </authorList>
    </citation>
    <scope>NUCLEOTIDE SEQUENCE</scope>
    <source>
        <strain evidence="6">Ploen Becks lab</strain>
    </source>
</reference>